<evidence type="ECO:0000313" key="8">
    <source>
        <dbReference type="EMBL" id="MBT0666409.1"/>
    </source>
</evidence>
<dbReference type="InterPro" id="IPR030391">
    <property type="entry name" value="MeTrfase_TrmA_CS"/>
</dbReference>
<dbReference type="InterPro" id="IPR030390">
    <property type="entry name" value="MeTrfase_TrmA_AS"/>
</dbReference>
<keyword evidence="1" id="KW-0479">Metal-binding</keyword>
<organism evidence="8 9">
    <name type="scientific">Geoanaerobacter pelophilus</name>
    <dbReference type="NCBI Taxonomy" id="60036"/>
    <lineage>
        <taxon>Bacteria</taxon>
        <taxon>Pseudomonadati</taxon>
        <taxon>Thermodesulfobacteriota</taxon>
        <taxon>Desulfuromonadia</taxon>
        <taxon>Geobacterales</taxon>
        <taxon>Geobacteraceae</taxon>
        <taxon>Geoanaerobacter</taxon>
    </lineage>
</organism>
<dbReference type="GO" id="GO:0070475">
    <property type="term" value="P:rRNA base methylation"/>
    <property type="evidence" value="ECO:0007669"/>
    <property type="project" value="TreeGrafter"/>
</dbReference>
<gene>
    <name evidence="8" type="primary">rlmD</name>
    <name evidence="8" type="ORF">KI809_19040</name>
</gene>
<feature type="binding site" evidence="5">
    <location>
        <position position="299"/>
    </location>
    <ligand>
        <name>S-adenosyl-L-methionine</name>
        <dbReference type="ChEBI" id="CHEBI:59789"/>
    </ligand>
</feature>
<dbReference type="FunFam" id="3.40.50.150:FF:000009">
    <property type="entry name" value="23S rRNA (Uracil(1939)-C(5))-methyltransferase RlmD"/>
    <property type="match status" value="1"/>
</dbReference>
<feature type="binding site" evidence="5">
    <location>
        <position position="368"/>
    </location>
    <ligand>
        <name>S-adenosyl-L-methionine</name>
        <dbReference type="ChEBI" id="CHEBI:59789"/>
    </ligand>
</feature>
<dbReference type="GO" id="GO:0051539">
    <property type="term" value="F:4 iron, 4 sulfur cluster binding"/>
    <property type="evidence" value="ECO:0007669"/>
    <property type="project" value="UniProtKB-KW"/>
</dbReference>
<evidence type="ECO:0000256" key="3">
    <source>
        <dbReference type="ARBA" id="ARBA00022679"/>
    </source>
</evidence>
<dbReference type="NCBIfam" id="TIGR00479">
    <property type="entry name" value="rumA"/>
    <property type="match status" value="1"/>
</dbReference>
<dbReference type="PROSITE" id="PS50926">
    <property type="entry name" value="TRAM"/>
    <property type="match status" value="1"/>
</dbReference>
<dbReference type="Pfam" id="PF01938">
    <property type="entry name" value="TRAM"/>
    <property type="match status" value="1"/>
</dbReference>
<dbReference type="InterPro" id="IPR012340">
    <property type="entry name" value="NA-bd_OB-fold"/>
</dbReference>
<dbReference type="PROSITE" id="PS01230">
    <property type="entry name" value="TRMA_1"/>
    <property type="match status" value="1"/>
</dbReference>
<dbReference type="Pfam" id="PF05958">
    <property type="entry name" value="tRNA_U5-meth_tr"/>
    <property type="match status" value="1"/>
</dbReference>
<keyword evidence="9" id="KW-1185">Reference proteome</keyword>
<feature type="binding site" evidence="5">
    <location>
        <position position="270"/>
    </location>
    <ligand>
        <name>S-adenosyl-L-methionine</name>
        <dbReference type="ChEBI" id="CHEBI:59789"/>
    </ligand>
</feature>
<dbReference type="FunFam" id="2.40.50.140:FF:000097">
    <property type="entry name" value="23S rRNA (uracil(1939)-C(5))-methyltransferase RlmD"/>
    <property type="match status" value="1"/>
</dbReference>
<protein>
    <submittedName>
        <fullName evidence="8">23S rRNA (Uracil(1939)-C(5))-methyltransferase RlmD</fullName>
        <ecNumber evidence="8">2.1.1.190</ecNumber>
    </submittedName>
</protein>
<keyword evidence="1" id="KW-0004">4Fe-4S</keyword>
<dbReference type="SUPFAM" id="SSF53335">
    <property type="entry name" value="S-adenosyl-L-methionine-dependent methyltransferases"/>
    <property type="match status" value="1"/>
</dbReference>
<comment type="similarity">
    <text evidence="5">Belongs to the class I-like SAM-binding methyltransferase superfamily. RNA M5U methyltransferase family.</text>
</comment>
<dbReference type="SUPFAM" id="SSF50249">
    <property type="entry name" value="Nucleic acid-binding proteins"/>
    <property type="match status" value="1"/>
</dbReference>
<feature type="domain" description="TRAM" evidence="7">
    <location>
        <begin position="1"/>
        <end position="55"/>
    </location>
</feature>
<feature type="active site" evidence="6">
    <location>
        <position position="394"/>
    </location>
</feature>
<dbReference type="InterPro" id="IPR029063">
    <property type="entry name" value="SAM-dependent_MTases_sf"/>
</dbReference>
<keyword evidence="4 5" id="KW-0949">S-adenosyl-L-methionine</keyword>
<dbReference type="EMBL" id="JAHCVJ010000011">
    <property type="protein sequence ID" value="MBT0666409.1"/>
    <property type="molecule type" value="Genomic_DNA"/>
</dbReference>
<dbReference type="RefSeq" id="WP_214173182.1">
    <property type="nucleotide sequence ID" value="NZ_JAHCVJ010000011.1"/>
</dbReference>
<comment type="caution">
    <text evidence="8">The sequence shown here is derived from an EMBL/GenBank/DDBJ whole genome shotgun (WGS) entry which is preliminary data.</text>
</comment>
<dbReference type="Gene3D" id="2.40.50.1070">
    <property type="match status" value="1"/>
</dbReference>
<dbReference type="Gene3D" id="2.40.50.140">
    <property type="entry name" value="Nucleic acid-binding proteins"/>
    <property type="match status" value="1"/>
</dbReference>
<sequence length="437" mass="47684">MKQIEVAIEKVAFGGAGFGHVNGKACFVPFAVPGDLVYAKVTREKKSYMEASLMEVITASPDRISPVCPVFGDCGGCSLQQVSYRKQLEMKAAIFTEQLSRFAKVDEAVIAPIRESHAPWNYRTRVQIKVYWADGLPIIGFFRGGSHFVVPFPGCCAISSTVVNSVINELTSFLARSPETATIPQVDVATSDDGKAIVIVHYIGRHQDAIIRFLSDSHLSFLPSASGLWLQLGRKCTLRHIAGLETLSYDIISDSQPDLRLSFSKGGFCQVNFQQNQILVTIACEMSRLTGKERVLDLFCGNGNLTLPLAQRSSSVVGIEAYHASIQDAQANAVANQVRNITFICADAEAGVAGLVKNEEKFDVVVLDPPRTGAAPIMAYIPALQPERVVYVSCDPVTLARDIAILKKLDYSVVRSVPVDMFPQTSHIESVTLLERL</sequence>
<proteinExistence type="inferred from homology"/>
<feature type="active site" description="Nucleophile" evidence="5">
    <location>
        <position position="394"/>
    </location>
</feature>
<evidence type="ECO:0000256" key="4">
    <source>
        <dbReference type="ARBA" id="ARBA00022691"/>
    </source>
</evidence>
<dbReference type="GO" id="GO:0070041">
    <property type="term" value="F:rRNA (uridine-C5-)-methyltransferase activity"/>
    <property type="evidence" value="ECO:0007669"/>
    <property type="project" value="TreeGrafter"/>
</dbReference>
<dbReference type="InterPro" id="IPR002792">
    <property type="entry name" value="TRAM_dom"/>
</dbReference>
<dbReference type="AlphaFoldDB" id="A0AAW4L5A9"/>
<evidence type="ECO:0000259" key="7">
    <source>
        <dbReference type="PROSITE" id="PS50926"/>
    </source>
</evidence>
<feature type="binding site" evidence="5">
    <location>
        <position position="320"/>
    </location>
    <ligand>
        <name>S-adenosyl-L-methionine</name>
        <dbReference type="ChEBI" id="CHEBI:59789"/>
    </ligand>
</feature>
<dbReference type="PROSITE" id="PS01231">
    <property type="entry name" value="TRMA_2"/>
    <property type="match status" value="1"/>
</dbReference>
<dbReference type="CDD" id="cd02440">
    <property type="entry name" value="AdoMet_MTases"/>
    <property type="match status" value="1"/>
</dbReference>
<name>A0AAW4L5A9_9BACT</name>
<accession>A0AAW4L5A9</accession>
<dbReference type="PANTHER" id="PTHR11061:SF49">
    <property type="entry name" value="23S RRNA (URACIL(1939)-C(5))-METHYLTRANSFERASE RLMD"/>
    <property type="match status" value="1"/>
</dbReference>
<dbReference type="InterPro" id="IPR010280">
    <property type="entry name" value="U5_MeTrfase_fam"/>
</dbReference>
<evidence type="ECO:0000256" key="5">
    <source>
        <dbReference type="PROSITE-ProRule" id="PRU01024"/>
    </source>
</evidence>
<dbReference type="Gene3D" id="3.40.50.150">
    <property type="entry name" value="Vaccinia Virus protein VP39"/>
    <property type="match status" value="1"/>
</dbReference>
<keyword evidence="1" id="KW-0408">Iron</keyword>
<keyword evidence="1" id="KW-0411">Iron-sulfur</keyword>
<evidence type="ECO:0000313" key="9">
    <source>
        <dbReference type="Proteomes" id="UP000811899"/>
    </source>
</evidence>
<evidence type="ECO:0000256" key="1">
    <source>
        <dbReference type="ARBA" id="ARBA00022485"/>
    </source>
</evidence>
<dbReference type="PANTHER" id="PTHR11061">
    <property type="entry name" value="RNA M5U METHYLTRANSFERASE"/>
    <property type="match status" value="1"/>
</dbReference>
<keyword evidence="2 5" id="KW-0489">Methyltransferase</keyword>
<reference evidence="8 9" key="1">
    <citation type="submission" date="2021-05" db="EMBL/GenBank/DDBJ databases">
        <title>The draft genome of Geobacter pelophilus DSM 12255.</title>
        <authorList>
            <person name="Xu Z."/>
            <person name="Masuda Y."/>
            <person name="Itoh H."/>
            <person name="Senoo K."/>
        </authorList>
    </citation>
    <scope>NUCLEOTIDE SEQUENCE [LARGE SCALE GENOMIC DNA]</scope>
    <source>
        <strain evidence="8 9">DSM 12255</strain>
    </source>
</reference>
<keyword evidence="3 5" id="KW-0808">Transferase</keyword>
<evidence type="ECO:0000256" key="2">
    <source>
        <dbReference type="ARBA" id="ARBA00022603"/>
    </source>
</evidence>
<dbReference type="EC" id="2.1.1.190" evidence="8"/>
<dbReference type="Proteomes" id="UP000811899">
    <property type="component" value="Unassembled WGS sequence"/>
</dbReference>
<evidence type="ECO:0000256" key="6">
    <source>
        <dbReference type="PROSITE-ProRule" id="PRU10015"/>
    </source>
</evidence>
<dbReference type="PROSITE" id="PS51687">
    <property type="entry name" value="SAM_MT_RNA_M5U"/>
    <property type="match status" value="1"/>
</dbReference>